<dbReference type="RefSeq" id="WP_013684066.1">
    <property type="nucleotide sequence ID" value="NC_015320.1"/>
</dbReference>
<keyword evidence="1" id="KW-1133">Transmembrane helix</keyword>
<protein>
    <submittedName>
        <fullName evidence="2">Uncharacterized protein</fullName>
    </submittedName>
</protein>
<keyword evidence="1" id="KW-0472">Membrane</keyword>
<feature type="transmembrane region" description="Helical" evidence="1">
    <location>
        <begin position="151"/>
        <end position="173"/>
    </location>
</feature>
<sequence length="255" mass="28028">MFRRGLRLLARNPVILLFPLASIIVFYLFMVAAVFTAIPAEELKKVAESGDVERMSEKIRDLMTADLTKTLLVFLLFGTVAFVAVEFFNAALIGSARELAVRGSFTIPSAIDYGLLHTMRLIAVDTLCSLALLAVAMPFSALSYVTQNENVYTVLLLVLVLSMPFVVMPRYVLIADNCGVFEAIARGFSFAIRNYFKVFAAMFMSAIVALLSIIPFLAPLFEPLAVSLLSVWLMLLYLGKQDDISAGTFAPLTAE</sequence>
<evidence type="ECO:0000313" key="2">
    <source>
        <dbReference type="EMBL" id="AEA47405.1"/>
    </source>
</evidence>
<name>F2KNS8_ARCVS</name>
<feature type="transmembrane region" description="Helical" evidence="1">
    <location>
        <begin position="194"/>
        <end position="214"/>
    </location>
</feature>
<reference evidence="2 3" key="1">
    <citation type="submission" date="2011-03" db="EMBL/GenBank/DDBJ databases">
        <title>The complete genome of Archaeoglobus veneficus SNP6.</title>
        <authorList>
            <consortium name="US DOE Joint Genome Institute (JGI-PGF)"/>
            <person name="Lucas S."/>
            <person name="Copeland A."/>
            <person name="Lapidus A."/>
            <person name="Bruce D."/>
            <person name="Goodwin L."/>
            <person name="Pitluck S."/>
            <person name="Kyrpides N."/>
            <person name="Mavromatis K."/>
            <person name="Pagani I."/>
            <person name="Ivanova N."/>
            <person name="Mikhailova N."/>
            <person name="Lu M."/>
            <person name="Detter J.C."/>
            <person name="Tapia R."/>
            <person name="Han C."/>
            <person name="Land M."/>
            <person name="Hauser L."/>
            <person name="Markowitz V."/>
            <person name="Cheng J.-F."/>
            <person name="Hugenholtz P."/>
            <person name="Woyke T."/>
            <person name="Wu D."/>
            <person name="Spring S."/>
            <person name="Brambilla E."/>
            <person name="Klenk H.-P."/>
            <person name="Eisen J.A."/>
        </authorList>
    </citation>
    <scope>NUCLEOTIDE SEQUENCE [LARGE SCALE GENOMIC DNA]</scope>
    <source>
        <strain>SNP6</strain>
    </source>
</reference>
<feature type="transmembrane region" description="Helical" evidence="1">
    <location>
        <begin position="220"/>
        <end position="238"/>
    </location>
</feature>
<dbReference type="Proteomes" id="UP000008136">
    <property type="component" value="Chromosome"/>
</dbReference>
<dbReference type="AlphaFoldDB" id="F2KNS8"/>
<keyword evidence="3" id="KW-1185">Reference proteome</keyword>
<dbReference type="eggNOG" id="arCOG04389">
    <property type="taxonomic scope" value="Archaea"/>
</dbReference>
<organism evidence="2 3">
    <name type="scientific">Archaeoglobus veneficus (strain DSM 11195 / SNP6)</name>
    <dbReference type="NCBI Taxonomy" id="693661"/>
    <lineage>
        <taxon>Archaea</taxon>
        <taxon>Methanobacteriati</taxon>
        <taxon>Methanobacteriota</taxon>
        <taxon>Archaeoglobi</taxon>
        <taxon>Archaeoglobales</taxon>
        <taxon>Archaeoglobaceae</taxon>
        <taxon>Archaeoglobus</taxon>
    </lineage>
</organism>
<dbReference type="KEGG" id="ave:Arcve_1401"/>
<feature type="transmembrane region" description="Helical" evidence="1">
    <location>
        <begin position="71"/>
        <end position="92"/>
    </location>
</feature>
<accession>F2KNS8</accession>
<proteinExistence type="predicted"/>
<dbReference type="STRING" id="693661.Arcve_1401"/>
<dbReference type="GeneID" id="10394524"/>
<evidence type="ECO:0000313" key="3">
    <source>
        <dbReference type="Proteomes" id="UP000008136"/>
    </source>
</evidence>
<evidence type="ECO:0000256" key="1">
    <source>
        <dbReference type="SAM" id="Phobius"/>
    </source>
</evidence>
<dbReference type="EMBL" id="CP002588">
    <property type="protein sequence ID" value="AEA47405.1"/>
    <property type="molecule type" value="Genomic_DNA"/>
</dbReference>
<gene>
    <name evidence="2" type="ordered locus">Arcve_1401</name>
</gene>
<keyword evidence="1" id="KW-0812">Transmembrane</keyword>
<feature type="transmembrane region" description="Helical" evidence="1">
    <location>
        <begin position="12"/>
        <end position="38"/>
    </location>
</feature>
<dbReference type="HOGENOM" id="CLU_1088207_0_0_2"/>
<feature type="transmembrane region" description="Helical" evidence="1">
    <location>
        <begin position="121"/>
        <end position="145"/>
    </location>
</feature>